<feature type="compositionally biased region" description="Pro residues" evidence="1">
    <location>
        <begin position="313"/>
        <end position="323"/>
    </location>
</feature>
<dbReference type="InParanoid" id="A0A482X680"/>
<dbReference type="EMBL" id="QKKF02016794">
    <property type="protein sequence ID" value="RZF41284.1"/>
    <property type="molecule type" value="Genomic_DNA"/>
</dbReference>
<comment type="caution">
    <text evidence="2">The sequence shown here is derived from an EMBL/GenBank/DDBJ whole genome shotgun (WGS) entry which is preliminary data.</text>
</comment>
<feature type="compositionally biased region" description="Low complexity" evidence="1">
    <location>
        <begin position="298"/>
        <end position="312"/>
    </location>
</feature>
<evidence type="ECO:0000313" key="3">
    <source>
        <dbReference type="Proteomes" id="UP000291343"/>
    </source>
</evidence>
<reference evidence="2 3" key="1">
    <citation type="journal article" date="2017" name="Gigascience">
        <title>Genome sequence of the small brown planthopper, Laodelphax striatellus.</title>
        <authorList>
            <person name="Zhu J."/>
            <person name="Jiang F."/>
            <person name="Wang X."/>
            <person name="Yang P."/>
            <person name="Bao Y."/>
            <person name="Zhao W."/>
            <person name="Wang W."/>
            <person name="Lu H."/>
            <person name="Wang Q."/>
            <person name="Cui N."/>
            <person name="Li J."/>
            <person name="Chen X."/>
            <person name="Luo L."/>
            <person name="Yu J."/>
            <person name="Kang L."/>
            <person name="Cui F."/>
        </authorList>
    </citation>
    <scope>NUCLEOTIDE SEQUENCE [LARGE SCALE GENOMIC DNA]</scope>
    <source>
        <strain evidence="2">Lst14</strain>
    </source>
</reference>
<dbReference type="OrthoDB" id="6624406at2759"/>
<dbReference type="InterPro" id="IPR044925">
    <property type="entry name" value="His-Me_finger_sf"/>
</dbReference>
<dbReference type="AlphaFoldDB" id="A0A482X680"/>
<dbReference type="STRING" id="195883.A0A482X680"/>
<name>A0A482X680_LAOST</name>
<feature type="compositionally biased region" description="Polar residues" evidence="1">
    <location>
        <begin position="326"/>
        <end position="339"/>
    </location>
</feature>
<feature type="compositionally biased region" description="Pro residues" evidence="1">
    <location>
        <begin position="282"/>
        <end position="291"/>
    </location>
</feature>
<organism evidence="2 3">
    <name type="scientific">Laodelphax striatellus</name>
    <name type="common">Small brown planthopper</name>
    <name type="synonym">Delphax striatella</name>
    <dbReference type="NCBI Taxonomy" id="195883"/>
    <lineage>
        <taxon>Eukaryota</taxon>
        <taxon>Metazoa</taxon>
        <taxon>Ecdysozoa</taxon>
        <taxon>Arthropoda</taxon>
        <taxon>Hexapoda</taxon>
        <taxon>Insecta</taxon>
        <taxon>Pterygota</taxon>
        <taxon>Neoptera</taxon>
        <taxon>Paraneoptera</taxon>
        <taxon>Hemiptera</taxon>
        <taxon>Auchenorrhyncha</taxon>
        <taxon>Fulgoroidea</taxon>
        <taxon>Delphacidae</taxon>
        <taxon>Criomorphinae</taxon>
        <taxon>Laodelphax</taxon>
    </lineage>
</organism>
<accession>A0A482X680</accession>
<proteinExistence type="predicted"/>
<sequence length="449" mass="50573">MLLYKGVIVFDQRSTRGVCSLEEAFNSCLRTLYYNNSCLKDPAKDFHSFLDSLEAKIVGVITQEFREHGAIKFNLVLEATYQKSSLDENNMEQVDFQNVAFKTPNYSVFNITDISNIVAHACKVMLRGEAKFEGNSSGWSLLIIDGLLIRISKHTPLRGSSYIKLPTKIALRKAVINPQNEDQQCFKWAMLAKHVQGGHPQRVNAQYWRLEDKYNFTGLSFPTTINQIDIFEKNNPGVSVNVYGVDDDNNIYPRRVVEHMKEDHTDLLLLCQILDKDKDATTPPPQQLPLPPHHHHTTTTTTAATTTTTTSRIPPPLPPPSRTPPMQDTTQQDNAQPSNAADEDDLNVNSHYCYIKNFEKLVRAQLTKHNGPAHFMKTLTKYARDIAEAIDRQAKAMNPLTSLQLAAFNAAQSCEACNKPFTGDKVRDHCHMTGMYRNALCMAAISCDQ</sequence>
<protein>
    <submittedName>
        <fullName evidence="2">Uncharacterized protein</fullName>
    </submittedName>
</protein>
<dbReference type="SUPFAM" id="SSF54060">
    <property type="entry name" value="His-Me finger endonucleases"/>
    <property type="match status" value="1"/>
</dbReference>
<gene>
    <name evidence="2" type="ORF">LSTR_LSTR017562</name>
</gene>
<keyword evidence="3" id="KW-1185">Reference proteome</keyword>
<dbReference type="PANTHER" id="PTHR31511">
    <property type="entry name" value="PROTEIN CBG23764"/>
    <property type="match status" value="1"/>
</dbReference>
<dbReference type="PANTHER" id="PTHR31511:SF12">
    <property type="entry name" value="RHO TERMINATION FACTOR N-TERMINAL DOMAIN-CONTAINING PROTEIN"/>
    <property type="match status" value="1"/>
</dbReference>
<evidence type="ECO:0000256" key="1">
    <source>
        <dbReference type="SAM" id="MobiDB-lite"/>
    </source>
</evidence>
<dbReference type="Proteomes" id="UP000291343">
    <property type="component" value="Unassembled WGS sequence"/>
</dbReference>
<evidence type="ECO:0000313" key="2">
    <source>
        <dbReference type="EMBL" id="RZF41284.1"/>
    </source>
</evidence>
<feature type="region of interest" description="Disordered" evidence="1">
    <location>
        <begin position="278"/>
        <end position="344"/>
    </location>
</feature>